<evidence type="ECO:0000313" key="7">
    <source>
        <dbReference type="EMBL" id="CAD8461824.1"/>
    </source>
</evidence>
<dbReference type="InterPro" id="IPR037118">
    <property type="entry name" value="Val-tRNA_synth_C_sf"/>
</dbReference>
<feature type="chain" id="PRO_5031086088" description="ABC transporter domain-containing protein" evidence="5">
    <location>
        <begin position="26"/>
        <end position="723"/>
    </location>
</feature>
<reference evidence="7" key="1">
    <citation type="submission" date="2021-01" db="EMBL/GenBank/DDBJ databases">
        <authorList>
            <person name="Corre E."/>
            <person name="Pelletier E."/>
            <person name="Niang G."/>
            <person name="Scheremetjew M."/>
            <person name="Finn R."/>
            <person name="Kale V."/>
            <person name="Holt S."/>
            <person name="Cochrane G."/>
            <person name="Meng A."/>
            <person name="Brown T."/>
            <person name="Cohen L."/>
        </authorList>
    </citation>
    <scope>NUCLEOTIDE SEQUENCE</scope>
    <source>
        <strain evidence="7">CCMP2058</strain>
    </source>
</reference>
<dbReference type="EMBL" id="HBEM01030507">
    <property type="protein sequence ID" value="CAD8461824.1"/>
    <property type="molecule type" value="Transcribed_RNA"/>
</dbReference>
<dbReference type="PROSITE" id="PS50893">
    <property type="entry name" value="ABC_TRANSPORTER_2"/>
    <property type="match status" value="2"/>
</dbReference>
<keyword evidence="5" id="KW-0732">Signal</keyword>
<dbReference type="Gene3D" id="3.40.50.300">
    <property type="entry name" value="P-loop containing nucleotide triphosphate hydrolases"/>
    <property type="match status" value="2"/>
</dbReference>
<dbReference type="InterPro" id="IPR032781">
    <property type="entry name" value="ABC_tran_Xtn"/>
</dbReference>
<evidence type="ECO:0000259" key="6">
    <source>
        <dbReference type="PROSITE" id="PS50893"/>
    </source>
</evidence>
<feature type="domain" description="ABC transporter" evidence="6">
    <location>
        <begin position="408"/>
        <end position="630"/>
    </location>
</feature>
<dbReference type="InterPro" id="IPR027417">
    <property type="entry name" value="P-loop_NTPase"/>
</dbReference>
<sequence>MRISLGNCAESAMILLLGLCSQSFAAPMRQGGTVARLRGPVFARRGRVPLLGRGIRFWEGVGGGRNMGSIQERTHIPHSQIPFGDTGGSVVLMKDLLVGVGDSDLVRDVNVELLPGHRYGVIGQNGVGKSTLLKILTGELLPTDGIVRVDPKASVGYLKQTAVSGSTRTVGEEVRSQMNRLNQAKKNLDEAEKSIKHDPSGQNILMFEEAQTAFEQLGGYTVEGRVSRVLAGLGFSQSDHERPCSDFSGGWQMRIALARTLLSDPNLLILDEPTNHLDAGAKRWLAGYLSEFEGTLIVVSHDENLVRSACDRILEIEFQRLHEYRCGLDRYVGEKALRIKQQQAAFERQQEEIDKLEGFITKFGAKATKASAAESKKKQLAKIERIEAPVEHRKKTILKLPNPPPNDLRVASLEGASFGWGDKSLITGCNLNIEKGERWLILGENGAGKSTLMAALRGDLPLKEGNLYHSERTILGVFTQDLAQDLPQDKTAINHVLDTVQVMGSMTDEDGRKALGALGLSGPKALRKIGDLSGGEKARVALALLTLRPSNLMLLDEVTNHLDAGTVTTLCQALRNWKGSLAVITHDRDFARQINPTHVAMVTKSGKVETHDGGLYESDFAFMQEDVETVRETEKTTHEVREIKEEDKKVRRKKMNAPKRISKIETLLEGLDERLASIDEKMAEKASDMEELTRLNAERNAVQGEIDNLYAEWEELEEFLATV</sequence>
<dbReference type="Pfam" id="PF16326">
    <property type="entry name" value="ABC_tran_CTD"/>
    <property type="match status" value="1"/>
</dbReference>
<dbReference type="InterPro" id="IPR017871">
    <property type="entry name" value="ABC_transporter-like_CS"/>
</dbReference>
<dbReference type="AlphaFoldDB" id="A0A7S0DPY8"/>
<keyword evidence="4" id="KW-0175">Coiled coil</keyword>
<evidence type="ECO:0000256" key="4">
    <source>
        <dbReference type="SAM" id="Coils"/>
    </source>
</evidence>
<dbReference type="CDD" id="cd03221">
    <property type="entry name" value="ABCF_EF-3"/>
    <property type="match status" value="2"/>
</dbReference>
<feature type="coiled-coil region" evidence="4">
    <location>
        <begin position="171"/>
        <end position="198"/>
    </location>
</feature>
<keyword evidence="1" id="KW-0677">Repeat</keyword>
<keyword evidence="2" id="KW-0547">Nucleotide-binding</keyword>
<organism evidence="7">
    <name type="scientific">Amorphochlora amoebiformis</name>
    <dbReference type="NCBI Taxonomy" id="1561963"/>
    <lineage>
        <taxon>Eukaryota</taxon>
        <taxon>Sar</taxon>
        <taxon>Rhizaria</taxon>
        <taxon>Cercozoa</taxon>
        <taxon>Chlorarachniophyceae</taxon>
        <taxon>Amorphochlora</taxon>
    </lineage>
</organism>
<feature type="coiled-coil region" evidence="4">
    <location>
        <begin position="661"/>
        <end position="712"/>
    </location>
</feature>
<evidence type="ECO:0000256" key="3">
    <source>
        <dbReference type="ARBA" id="ARBA00022840"/>
    </source>
</evidence>
<dbReference type="GO" id="GO:0005524">
    <property type="term" value="F:ATP binding"/>
    <property type="evidence" value="ECO:0007669"/>
    <property type="project" value="UniProtKB-KW"/>
</dbReference>
<name>A0A7S0DPY8_9EUKA</name>
<feature type="signal peptide" evidence="5">
    <location>
        <begin position="1"/>
        <end position="25"/>
    </location>
</feature>
<protein>
    <recommendedName>
        <fullName evidence="6">ABC transporter domain-containing protein</fullName>
    </recommendedName>
</protein>
<dbReference type="Gene3D" id="1.10.287.380">
    <property type="entry name" value="Valyl-tRNA synthetase, C-terminal domain"/>
    <property type="match status" value="1"/>
</dbReference>
<evidence type="ECO:0000256" key="2">
    <source>
        <dbReference type="ARBA" id="ARBA00022741"/>
    </source>
</evidence>
<dbReference type="InterPro" id="IPR050611">
    <property type="entry name" value="ABCF"/>
</dbReference>
<dbReference type="GO" id="GO:0016887">
    <property type="term" value="F:ATP hydrolysis activity"/>
    <property type="evidence" value="ECO:0007669"/>
    <property type="project" value="InterPro"/>
</dbReference>
<dbReference type="FunFam" id="3.40.50.300:FF:000011">
    <property type="entry name" value="Putative ABC transporter ATP-binding component"/>
    <property type="match status" value="1"/>
</dbReference>
<dbReference type="InterPro" id="IPR003439">
    <property type="entry name" value="ABC_transporter-like_ATP-bd"/>
</dbReference>
<dbReference type="Pfam" id="PF12848">
    <property type="entry name" value="ABC_tran_Xtn"/>
    <property type="match status" value="1"/>
</dbReference>
<keyword evidence="3" id="KW-0067">ATP-binding</keyword>
<feature type="domain" description="ABC transporter" evidence="6">
    <location>
        <begin position="91"/>
        <end position="343"/>
    </location>
</feature>
<dbReference type="PANTHER" id="PTHR19211">
    <property type="entry name" value="ATP-BINDING TRANSPORT PROTEIN-RELATED"/>
    <property type="match status" value="1"/>
</dbReference>
<dbReference type="Pfam" id="PF00005">
    <property type="entry name" value="ABC_tran"/>
    <property type="match status" value="2"/>
</dbReference>
<evidence type="ECO:0000256" key="5">
    <source>
        <dbReference type="SAM" id="SignalP"/>
    </source>
</evidence>
<gene>
    <name evidence="7" type="ORF">LAMO00422_LOCUS20784</name>
</gene>
<dbReference type="SUPFAM" id="SSF52540">
    <property type="entry name" value="P-loop containing nucleoside triphosphate hydrolases"/>
    <property type="match status" value="2"/>
</dbReference>
<dbReference type="PROSITE" id="PS00211">
    <property type="entry name" value="ABC_TRANSPORTER_1"/>
    <property type="match status" value="2"/>
</dbReference>
<dbReference type="GO" id="GO:0003677">
    <property type="term" value="F:DNA binding"/>
    <property type="evidence" value="ECO:0007669"/>
    <property type="project" value="InterPro"/>
</dbReference>
<dbReference type="InterPro" id="IPR003593">
    <property type="entry name" value="AAA+_ATPase"/>
</dbReference>
<dbReference type="PANTHER" id="PTHR19211:SF133">
    <property type="entry name" value="ABC TRANSPORTER FAMILY PROTEIN"/>
    <property type="match status" value="1"/>
</dbReference>
<dbReference type="SMART" id="SM00382">
    <property type="entry name" value="AAA"/>
    <property type="match status" value="2"/>
</dbReference>
<proteinExistence type="predicted"/>
<dbReference type="InterPro" id="IPR032524">
    <property type="entry name" value="ABC_tran_C"/>
</dbReference>
<accession>A0A7S0DPY8</accession>
<evidence type="ECO:0000256" key="1">
    <source>
        <dbReference type="ARBA" id="ARBA00022737"/>
    </source>
</evidence>